<dbReference type="OrthoDB" id="3358371at2759"/>
<comment type="similarity">
    <text evidence="1">Belongs to the NmrA-type oxidoreductase family.</text>
</comment>
<feature type="domain" description="NmrA-like" evidence="3">
    <location>
        <begin position="1"/>
        <end position="310"/>
    </location>
</feature>
<dbReference type="InterPro" id="IPR008030">
    <property type="entry name" value="NmrA-like"/>
</dbReference>
<protein>
    <recommendedName>
        <fullName evidence="3">NmrA-like domain-containing protein</fullName>
    </recommendedName>
</protein>
<sequence>MTKLLVIIGVTGNQGNSVAQRFLQDPNYKVRGLTRNPPSTASQSLSAQGVEIVKADLDDVTSLISAFQGANLIFSVTNYWEPFFRPDSRQQAQERGISCRKYAYEVEFQRGKNIADAAAHPSVISGLDANGFIASTLSHAWKCSDGNFKEVYHHDAKADVFPYYVRERYGEEGGLAGKISCVMTGYFTSSYKLAMKSYLGKQPNGSFQMSFPTNPDKAVPHLSVNTDLGSFIYAVSQLPPGKSYMACGSNCSWSEYIRLWSESTGKPATYKQCTEEDFVGREEDRAFGEELYAMFAYSSDPGYDGGDKSLWMREDIEKAGIECPMTSLEEWIRKEDWTAVFEQ</sequence>
<dbReference type="Gene3D" id="3.90.25.10">
    <property type="entry name" value="UDP-galactose 4-epimerase, domain 1"/>
    <property type="match status" value="1"/>
</dbReference>
<evidence type="ECO:0000256" key="2">
    <source>
        <dbReference type="ARBA" id="ARBA00022857"/>
    </source>
</evidence>
<accession>A0A1D9QAX6</accession>
<evidence type="ECO:0000313" key="5">
    <source>
        <dbReference type="Proteomes" id="UP000177798"/>
    </source>
</evidence>
<dbReference type="SUPFAM" id="SSF51735">
    <property type="entry name" value="NAD(P)-binding Rossmann-fold domains"/>
    <property type="match status" value="1"/>
</dbReference>
<proteinExistence type="inferred from homology"/>
<organism evidence="4 5">
    <name type="scientific">Sclerotinia sclerotiorum (strain ATCC 18683 / 1980 / Ss-1)</name>
    <name type="common">White mold</name>
    <name type="synonym">Whetzelinia sclerotiorum</name>
    <dbReference type="NCBI Taxonomy" id="665079"/>
    <lineage>
        <taxon>Eukaryota</taxon>
        <taxon>Fungi</taxon>
        <taxon>Dikarya</taxon>
        <taxon>Ascomycota</taxon>
        <taxon>Pezizomycotina</taxon>
        <taxon>Leotiomycetes</taxon>
        <taxon>Helotiales</taxon>
        <taxon>Sclerotiniaceae</taxon>
        <taxon>Sclerotinia</taxon>
    </lineage>
</organism>
<evidence type="ECO:0000256" key="1">
    <source>
        <dbReference type="ARBA" id="ARBA00006328"/>
    </source>
</evidence>
<dbReference type="EMBL" id="CP017821">
    <property type="protein sequence ID" value="APA12081.1"/>
    <property type="molecule type" value="Genomic_DNA"/>
</dbReference>
<dbReference type="VEuPathDB" id="FungiDB:sscle_08g068510"/>
<dbReference type="AlphaFoldDB" id="A0A1D9QAX6"/>
<evidence type="ECO:0000259" key="3">
    <source>
        <dbReference type="Pfam" id="PF05368"/>
    </source>
</evidence>
<dbReference type="InterPro" id="IPR036291">
    <property type="entry name" value="NAD(P)-bd_dom_sf"/>
</dbReference>
<name>A0A1D9QAX6_SCLS1</name>
<dbReference type="PANTHER" id="PTHR42748:SF26">
    <property type="entry name" value="NMRA-LIKE DOMAIN-CONTAINING PROTEIN"/>
    <property type="match status" value="1"/>
</dbReference>
<dbReference type="Gene3D" id="3.40.50.720">
    <property type="entry name" value="NAD(P)-binding Rossmann-like Domain"/>
    <property type="match status" value="1"/>
</dbReference>
<keyword evidence="2" id="KW-0521">NADP</keyword>
<dbReference type="PANTHER" id="PTHR42748">
    <property type="entry name" value="NITROGEN METABOLITE REPRESSION PROTEIN NMRA FAMILY MEMBER"/>
    <property type="match status" value="1"/>
</dbReference>
<reference evidence="5" key="1">
    <citation type="journal article" date="2017" name="Genome Biol. Evol.">
        <title>The complete genome sequence of the phytopathogenic fungus Sclerotinia sclerotiorum reveals insights into the genome architecture of broad host range pathogens.</title>
        <authorList>
            <person name="Derbyshire M."/>
            <person name="Denton-Giles M."/>
            <person name="Hegedus D."/>
            <person name="Seifbarghy S."/>
            <person name="Rollins J."/>
            <person name="van Kan J."/>
            <person name="Seidl M.F."/>
            <person name="Faino L."/>
            <person name="Mbengue M."/>
            <person name="Navaud O."/>
            <person name="Raffaele S."/>
            <person name="Hammond-Kosack K."/>
            <person name="Heard S."/>
            <person name="Oliver R."/>
        </authorList>
    </citation>
    <scope>NUCLEOTIDE SEQUENCE [LARGE SCALE GENOMIC DNA]</scope>
    <source>
        <strain evidence="5">ATCC 18683 / 1980 / Ss-1</strain>
    </source>
</reference>
<evidence type="ECO:0000313" key="4">
    <source>
        <dbReference type="EMBL" id="APA12081.1"/>
    </source>
</evidence>
<dbReference type="InterPro" id="IPR051164">
    <property type="entry name" value="NmrA-like_oxidored"/>
</dbReference>
<dbReference type="Pfam" id="PF05368">
    <property type="entry name" value="NmrA"/>
    <property type="match status" value="1"/>
</dbReference>
<dbReference type="Proteomes" id="UP000177798">
    <property type="component" value="Chromosome 8"/>
</dbReference>
<gene>
    <name evidence="4" type="ORF">sscle_08g068510</name>
</gene>